<sequence length="238" mass="27098">MKLVLVGIGGPSSSGKTTVAKALHSLYPASTLVHLDDFYFPDDQIPKDAEKGVENWDCADAIDWTKFEQYIEAVRKSNGTTLPIESLELDPQLKLSEQEKQQLSSLAKDNLASPDYHFVFVDGFMLFHSEAIARLFDVKLFFRAPYAVLKARREARSGYNTVEGFWVDPPNYFDDIVWPEFVKSHKWLFEDEDVEKNLTKEARALGLTDIVNDNSARLTDLIKWAISEIAKQMRKESS</sequence>
<dbReference type="EMBL" id="LYUB02000016">
    <property type="protein sequence ID" value="OVF07015.1"/>
    <property type="molecule type" value="Genomic_DNA"/>
</dbReference>
<dbReference type="InterPro" id="IPR006083">
    <property type="entry name" value="PRK/URK"/>
</dbReference>
<proteinExistence type="predicted"/>
<keyword evidence="2" id="KW-0808">Transferase</keyword>
<dbReference type="Gene3D" id="3.40.50.300">
    <property type="entry name" value="P-loop containing nucleotide triphosphate hydrolases"/>
    <property type="match status" value="1"/>
</dbReference>
<dbReference type="Pfam" id="PF00485">
    <property type="entry name" value="PRK"/>
    <property type="match status" value="1"/>
</dbReference>
<gene>
    <name evidence="2" type="ORF">A9F13_16g01199</name>
</gene>
<dbReference type="KEGG" id="clus:A9F13_16g01199"/>
<dbReference type="GO" id="GO:0016301">
    <property type="term" value="F:kinase activity"/>
    <property type="evidence" value="ECO:0007669"/>
    <property type="project" value="UniProtKB-KW"/>
</dbReference>
<dbReference type="GO" id="GO:0005524">
    <property type="term" value="F:ATP binding"/>
    <property type="evidence" value="ECO:0007669"/>
    <property type="project" value="InterPro"/>
</dbReference>
<dbReference type="PANTHER" id="PTHR10285">
    <property type="entry name" value="URIDINE KINASE"/>
    <property type="match status" value="1"/>
</dbReference>
<dbReference type="Proteomes" id="UP000195602">
    <property type="component" value="Unassembled WGS sequence"/>
</dbReference>
<dbReference type="AlphaFoldDB" id="A0AA91PWV0"/>
<protein>
    <submittedName>
        <fullName evidence="2">Ribosylnicotinamide kinase</fullName>
    </submittedName>
</protein>
<name>A0AA91PWV0_CLALS</name>
<organism evidence="2 3">
    <name type="scientific">Clavispora lusitaniae</name>
    <name type="common">Candida lusitaniae</name>
    <dbReference type="NCBI Taxonomy" id="36911"/>
    <lineage>
        <taxon>Eukaryota</taxon>
        <taxon>Fungi</taxon>
        <taxon>Dikarya</taxon>
        <taxon>Ascomycota</taxon>
        <taxon>Saccharomycotina</taxon>
        <taxon>Pichiomycetes</taxon>
        <taxon>Metschnikowiaceae</taxon>
        <taxon>Clavispora</taxon>
    </lineage>
</organism>
<dbReference type="CDD" id="cd02024">
    <property type="entry name" value="NRK1"/>
    <property type="match status" value="1"/>
</dbReference>
<accession>A0AA91PWV0</accession>
<evidence type="ECO:0000313" key="3">
    <source>
        <dbReference type="Proteomes" id="UP000195602"/>
    </source>
</evidence>
<evidence type="ECO:0000259" key="1">
    <source>
        <dbReference type="Pfam" id="PF00485"/>
    </source>
</evidence>
<keyword evidence="2" id="KW-0418">Kinase</keyword>
<comment type="caution">
    <text evidence="2">The sequence shown here is derived from an EMBL/GenBank/DDBJ whole genome shotgun (WGS) entry which is preliminary data.</text>
</comment>
<dbReference type="PRINTS" id="PR00988">
    <property type="entry name" value="URIDINKINASE"/>
</dbReference>
<dbReference type="SUPFAM" id="SSF52540">
    <property type="entry name" value="P-loop containing nucleoside triphosphate hydrolases"/>
    <property type="match status" value="1"/>
</dbReference>
<dbReference type="InterPro" id="IPR027417">
    <property type="entry name" value="P-loop_NTPase"/>
</dbReference>
<feature type="domain" description="Phosphoribulokinase/uridine kinase" evidence="1">
    <location>
        <begin position="6"/>
        <end position="145"/>
    </location>
</feature>
<evidence type="ECO:0000313" key="2">
    <source>
        <dbReference type="EMBL" id="OVF07015.1"/>
    </source>
</evidence>
<reference evidence="2 3" key="1">
    <citation type="submission" date="2017-04" db="EMBL/GenBank/DDBJ databases">
        <title>Draft genome of the yeast Clavispora lusitaniae type strain CBS 6936.</title>
        <authorList>
            <person name="Durrens P."/>
            <person name="Klopp C."/>
            <person name="Biteau N."/>
            <person name="Fitton-Ouhabi V."/>
            <person name="Dementhon K."/>
            <person name="Accoceberry I."/>
            <person name="Sherman D.J."/>
            <person name="Noel T."/>
        </authorList>
    </citation>
    <scope>NUCLEOTIDE SEQUENCE [LARGE SCALE GENOMIC DNA]</scope>
    <source>
        <strain evidence="2 3">CBS 6936</strain>
    </source>
</reference>